<dbReference type="Proteomes" id="UP000178797">
    <property type="component" value="Unassembled WGS sequence"/>
</dbReference>
<comment type="caution">
    <text evidence="8">The sequence shown here is derived from an EMBL/GenBank/DDBJ whole genome shotgun (WGS) entry which is preliminary data.</text>
</comment>
<dbReference type="GO" id="GO:0016020">
    <property type="term" value="C:membrane"/>
    <property type="evidence" value="ECO:0007669"/>
    <property type="project" value="UniProtKB-SubCell"/>
</dbReference>
<dbReference type="NCBIfam" id="TIGR02228">
    <property type="entry name" value="sigpep_I_arch"/>
    <property type="match status" value="1"/>
</dbReference>
<evidence type="ECO:0000256" key="3">
    <source>
        <dbReference type="ARBA" id="ARBA00022692"/>
    </source>
</evidence>
<dbReference type="EC" id="3.4.21.89" evidence="6"/>
<dbReference type="InterPro" id="IPR015927">
    <property type="entry name" value="Peptidase_S24_S26A/B/C"/>
</dbReference>
<evidence type="ECO:0000259" key="7">
    <source>
        <dbReference type="Pfam" id="PF00717"/>
    </source>
</evidence>
<dbReference type="InterPro" id="IPR001733">
    <property type="entry name" value="Peptidase_S26B"/>
</dbReference>
<proteinExistence type="predicted"/>
<gene>
    <name evidence="8" type="ORF">A2W05_00715</name>
</gene>
<dbReference type="CDD" id="cd06462">
    <property type="entry name" value="Peptidase_S24_S26"/>
    <property type="match status" value="1"/>
</dbReference>
<keyword evidence="5" id="KW-0472">Membrane</keyword>
<dbReference type="GO" id="GO:0004252">
    <property type="term" value="F:serine-type endopeptidase activity"/>
    <property type="evidence" value="ECO:0007669"/>
    <property type="project" value="UniProtKB-UniRule"/>
</dbReference>
<evidence type="ECO:0000256" key="1">
    <source>
        <dbReference type="ARBA" id="ARBA00004370"/>
    </source>
</evidence>
<dbReference type="InterPro" id="IPR036286">
    <property type="entry name" value="LexA/Signal_pep-like_sf"/>
</dbReference>
<evidence type="ECO:0000256" key="4">
    <source>
        <dbReference type="ARBA" id="ARBA00022989"/>
    </source>
</evidence>
<protein>
    <recommendedName>
        <fullName evidence="6">Signal peptidase I</fullName>
        <ecNumber evidence="6">3.4.21.89</ecNumber>
    </recommendedName>
</protein>
<dbReference type="AlphaFoldDB" id="A0A1F7RNC9"/>
<reference evidence="8 9" key="1">
    <citation type="journal article" date="2016" name="Nat. Commun.">
        <title>Thousands of microbial genomes shed light on interconnected biogeochemical processes in an aquifer system.</title>
        <authorList>
            <person name="Anantharaman K."/>
            <person name="Brown C.T."/>
            <person name="Hug L.A."/>
            <person name="Sharon I."/>
            <person name="Castelle C.J."/>
            <person name="Probst A.J."/>
            <person name="Thomas B.C."/>
            <person name="Singh A."/>
            <person name="Wilkins M.J."/>
            <person name="Karaoz U."/>
            <person name="Brodie E.L."/>
            <person name="Williams K.H."/>
            <person name="Hubbard S.S."/>
            <person name="Banfield J.F."/>
        </authorList>
    </citation>
    <scope>NUCLEOTIDE SEQUENCE [LARGE SCALE GENOMIC DNA]</scope>
</reference>
<keyword evidence="2" id="KW-0378">Hydrolase</keyword>
<evidence type="ECO:0000313" key="8">
    <source>
        <dbReference type="EMBL" id="OGL42668.1"/>
    </source>
</evidence>
<dbReference type="SUPFAM" id="SSF51306">
    <property type="entry name" value="LexA/Signal peptidase"/>
    <property type="match status" value="1"/>
</dbReference>
<keyword evidence="4" id="KW-1133">Transmembrane helix</keyword>
<dbReference type="Gene3D" id="2.10.109.10">
    <property type="entry name" value="Umud Fragment, subunit A"/>
    <property type="match status" value="1"/>
</dbReference>
<dbReference type="GO" id="GO:0009003">
    <property type="term" value="F:signal peptidase activity"/>
    <property type="evidence" value="ECO:0007669"/>
    <property type="project" value="UniProtKB-EC"/>
</dbReference>
<feature type="domain" description="Peptidase S24/S26A/S26B/S26C" evidence="7">
    <location>
        <begin position="15"/>
        <end position="83"/>
    </location>
</feature>
<accession>A0A1F7RNC9</accession>
<organism evidence="8 9">
    <name type="scientific">Candidatus Schekmanbacteria bacterium RBG_16_38_10</name>
    <dbReference type="NCBI Taxonomy" id="1817879"/>
    <lineage>
        <taxon>Bacteria</taxon>
        <taxon>Candidatus Schekmaniibacteriota</taxon>
    </lineage>
</organism>
<evidence type="ECO:0000256" key="6">
    <source>
        <dbReference type="NCBIfam" id="TIGR02228"/>
    </source>
</evidence>
<dbReference type="GO" id="GO:0006465">
    <property type="term" value="P:signal peptide processing"/>
    <property type="evidence" value="ECO:0007669"/>
    <property type="project" value="UniProtKB-UniRule"/>
</dbReference>
<sequence length="163" mass="18325">MPEKDLDTIVFRELSAEILKKGHVLRFQARGISMHPFIKDRDVIKVKPVGLEDVKSGDIVFYMSKNKNFIAHRLIKKIKDKNNDGKLLLVTKGDSCTGFDAALSPSQVLGKVISIERDGKEISMEKGISKLQNFLLSKASPFSFILYPIGRKVKKIGLAILRR</sequence>
<evidence type="ECO:0000313" key="9">
    <source>
        <dbReference type="Proteomes" id="UP000178797"/>
    </source>
</evidence>
<evidence type="ECO:0000256" key="5">
    <source>
        <dbReference type="ARBA" id="ARBA00023136"/>
    </source>
</evidence>
<name>A0A1F7RNC9_9BACT</name>
<evidence type="ECO:0000256" key="2">
    <source>
        <dbReference type="ARBA" id="ARBA00022670"/>
    </source>
</evidence>
<comment type="subcellular location">
    <subcellularLocation>
        <location evidence="1">Membrane</location>
    </subcellularLocation>
</comment>
<keyword evidence="2" id="KW-0645">Protease</keyword>
<keyword evidence="3" id="KW-0812">Transmembrane</keyword>
<dbReference type="EMBL" id="MGDE01000262">
    <property type="protein sequence ID" value="OGL42668.1"/>
    <property type="molecule type" value="Genomic_DNA"/>
</dbReference>
<dbReference type="Pfam" id="PF00717">
    <property type="entry name" value="Peptidase_S24"/>
    <property type="match status" value="1"/>
</dbReference>